<evidence type="ECO:0000313" key="7">
    <source>
        <dbReference type="Proteomes" id="UP001203297"/>
    </source>
</evidence>
<comment type="caution">
    <text evidence="6">The sequence shown here is derived from an EMBL/GenBank/DDBJ whole genome shotgun (WGS) entry which is preliminary data.</text>
</comment>
<evidence type="ECO:0000313" key="6">
    <source>
        <dbReference type="EMBL" id="KAI0297265.1"/>
    </source>
</evidence>
<dbReference type="GO" id="GO:0034715">
    <property type="term" value="C:pICln-Sm protein complex"/>
    <property type="evidence" value="ECO:0007669"/>
    <property type="project" value="TreeGrafter"/>
</dbReference>
<organism evidence="6 7">
    <name type="scientific">Multifurca ochricompacta</name>
    <dbReference type="NCBI Taxonomy" id="376703"/>
    <lineage>
        <taxon>Eukaryota</taxon>
        <taxon>Fungi</taxon>
        <taxon>Dikarya</taxon>
        <taxon>Basidiomycota</taxon>
        <taxon>Agaricomycotina</taxon>
        <taxon>Agaricomycetes</taxon>
        <taxon>Russulales</taxon>
        <taxon>Russulaceae</taxon>
        <taxon>Multifurca</taxon>
    </lineage>
</organism>
<dbReference type="AlphaFoldDB" id="A0AAD4M0W3"/>
<keyword evidence="7" id="KW-1185">Reference proteome</keyword>
<comment type="subcellular location">
    <subcellularLocation>
        <location evidence="2">Cytoplasm</location>
    </subcellularLocation>
    <subcellularLocation>
        <location evidence="1">Nucleus</location>
    </subcellularLocation>
</comment>
<evidence type="ECO:0000256" key="2">
    <source>
        <dbReference type="ARBA" id="ARBA00004496"/>
    </source>
</evidence>
<dbReference type="InterPro" id="IPR011993">
    <property type="entry name" value="PH-like_dom_sf"/>
</dbReference>
<evidence type="ECO:0000256" key="4">
    <source>
        <dbReference type="ARBA" id="ARBA00023242"/>
    </source>
</evidence>
<dbReference type="GO" id="GO:0000387">
    <property type="term" value="P:spliceosomal snRNP assembly"/>
    <property type="evidence" value="ECO:0007669"/>
    <property type="project" value="TreeGrafter"/>
</dbReference>
<keyword evidence="4" id="KW-0539">Nucleus</keyword>
<proteinExistence type="predicted"/>
<dbReference type="PANTHER" id="PTHR21399">
    <property type="entry name" value="CHLORIDE CONDUCTANCE REGULATORY PROTEIN ICLN"/>
    <property type="match status" value="1"/>
</dbReference>
<dbReference type="PANTHER" id="PTHR21399:SF0">
    <property type="entry name" value="METHYLOSOME SUBUNIT PICLN"/>
    <property type="match status" value="1"/>
</dbReference>
<dbReference type="EMBL" id="WTXG01000039">
    <property type="protein sequence ID" value="KAI0297265.1"/>
    <property type="molecule type" value="Genomic_DNA"/>
</dbReference>
<feature type="region of interest" description="Disordered" evidence="5">
    <location>
        <begin position="214"/>
        <end position="246"/>
    </location>
</feature>
<evidence type="ECO:0000256" key="3">
    <source>
        <dbReference type="ARBA" id="ARBA00022490"/>
    </source>
</evidence>
<evidence type="ECO:0000256" key="1">
    <source>
        <dbReference type="ARBA" id="ARBA00004123"/>
    </source>
</evidence>
<reference evidence="6" key="1">
    <citation type="journal article" date="2022" name="New Phytol.">
        <title>Evolutionary transition to the ectomycorrhizal habit in the genomes of a hyperdiverse lineage of mushroom-forming fungi.</title>
        <authorList>
            <person name="Looney B."/>
            <person name="Miyauchi S."/>
            <person name="Morin E."/>
            <person name="Drula E."/>
            <person name="Courty P.E."/>
            <person name="Kohler A."/>
            <person name="Kuo A."/>
            <person name="LaButti K."/>
            <person name="Pangilinan J."/>
            <person name="Lipzen A."/>
            <person name="Riley R."/>
            <person name="Andreopoulos W."/>
            <person name="He G."/>
            <person name="Johnson J."/>
            <person name="Nolan M."/>
            <person name="Tritt A."/>
            <person name="Barry K.W."/>
            <person name="Grigoriev I.V."/>
            <person name="Nagy L.G."/>
            <person name="Hibbett D."/>
            <person name="Henrissat B."/>
            <person name="Matheny P.B."/>
            <person name="Labbe J."/>
            <person name="Martin F.M."/>
        </authorList>
    </citation>
    <scope>NUCLEOTIDE SEQUENCE</scope>
    <source>
        <strain evidence="6">BPL690</strain>
    </source>
</reference>
<dbReference type="GO" id="GO:0005829">
    <property type="term" value="C:cytosol"/>
    <property type="evidence" value="ECO:0007669"/>
    <property type="project" value="TreeGrafter"/>
</dbReference>
<sequence>MAVITFINTIPNHVSVEEHRELTSNTPASFSDIPPVLRQKVDNVRVAFDPPLDGFPPEDGALGTLYIIESVLAFQSSTGRAFQVEYPSITLHATSRGDSGPFVYCQLDEPPAADASSSDGDDDALGMRELTLTPLDSSSLEFIFDALSACASLHPDSRESDDNDDGDDDDAAGDAFIDPDVAGFEIFTGTDGEELSEVGRAALAHLEEIIYDPYEHQRNDDHQGYSKVNGAQEEGQFSGSGREEPK</sequence>
<name>A0AAD4M0W3_9AGAM</name>
<dbReference type="GO" id="GO:0005681">
    <property type="term" value="C:spliceosomal complex"/>
    <property type="evidence" value="ECO:0007669"/>
    <property type="project" value="TreeGrafter"/>
</dbReference>
<accession>A0AAD4M0W3</accession>
<keyword evidence="3" id="KW-0963">Cytoplasm</keyword>
<protein>
    <submittedName>
        <fullName evidence="6">Regulator of volume decrease after cellular swelling-domain-containing protein</fullName>
    </submittedName>
</protein>
<feature type="compositionally biased region" description="Acidic residues" evidence="5">
    <location>
        <begin position="161"/>
        <end position="172"/>
    </location>
</feature>
<dbReference type="Proteomes" id="UP001203297">
    <property type="component" value="Unassembled WGS sequence"/>
</dbReference>
<feature type="compositionally biased region" description="Basic and acidic residues" evidence="5">
    <location>
        <begin position="214"/>
        <end position="224"/>
    </location>
</feature>
<gene>
    <name evidence="6" type="ORF">B0F90DRAFT_1740620</name>
</gene>
<dbReference type="Pfam" id="PF03517">
    <property type="entry name" value="Voldacs"/>
    <property type="match status" value="1"/>
</dbReference>
<evidence type="ECO:0000256" key="5">
    <source>
        <dbReference type="SAM" id="MobiDB-lite"/>
    </source>
</evidence>
<dbReference type="InterPro" id="IPR039924">
    <property type="entry name" value="ICln/Lot5/Saf5"/>
</dbReference>
<dbReference type="Gene3D" id="2.30.29.30">
    <property type="entry name" value="Pleckstrin-homology domain (PH domain)/Phosphotyrosine-binding domain (PTB)"/>
    <property type="match status" value="1"/>
</dbReference>
<dbReference type="GO" id="GO:0045292">
    <property type="term" value="P:mRNA cis splicing, via spliceosome"/>
    <property type="evidence" value="ECO:0007669"/>
    <property type="project" value="TreeGrafter"/>
</dbReference>
<feature type="region of interest" description="Disordered" evidence="5">
    <location>
        <begin position="154"/>
        <end position="175"/>
    </location>
</feature>